<proteinExistence type="predicted"/>
<keyword evidence="2" id="KW-1185">Reference proteome</keyword>
<gene>
    <name evidence="1" type="ORF">ACFFTL_18950</name>
</gene>
<reference evidence="1 2" key="1">
    <citation type="submission" date="2024-09" db="EMBL/GenBank/DDBJ databases">
        <authorList>
            <person name="Sun Q."/>
            <person name="Mori K."/>
        </authorList>
    </citation>
    <scope>NUCLEOTIDE SEQUENCE [LARGE SCALE GENOMIC DNA]</scope>
    <source>
        <strain evidence="1 2">JCM 3331</strain>
    </source>
</reference>
<dbReference type="Proteomes" id="UP001589710">
    <property type="component" value="Unassembled WGS sequence"/>
</dbReference>
<name>A0ABV5R907_9ACTN</name>
<evidence type="ECO:0000313" key="2">
    <source>
        <dbReference type="Proteomes" id="UP001589710"/>
    </source>
</evidence>
<dbReference type="SUPFAM" id="SSF56634">
    <property type="entry name" value="Heme-dependent catalase-like"/>
    <property type="match status" value="1"/>
</dbReference>
<dbReference type="RefSeq" id="WP_386144112.1">
    <property type="nucleotide sequence ID" value="NZ_JBHMCG010000087.1"/>
</dbReference>
<dbReference type="InterPro" id="IPR020835">
    <property type="entry name" value="Catalase_sf"/>
</dbReference>
<organism evidence="1 2">
    <name type="scientific">Streptomyces yanii</name>
    <dbReference type="NCBI Taxonomy" id="78510"/>
    <lineage>
        <taxon>Bacteria</taxon>
        <taxon>Bacillati</taxon>
        <taxon>Actinomycetota</taxon>
        <taxon>Actinomycetes</taxon>
        <taxon>Kitasatosporales</taxon>
        <taxon>Streptomycetaceae</taxon>
        <taxon>Streptomyces</taxon>
    </lineage>
</organism>
<dbReference type="EMBL" id="JBHMCG010000087">
    <property type="protein sequence ID" value="MFB9574318.1"/>
    <property type="molecule type" value="Genomic_DNA"/>
</dbReference>
<sequence>MIAGFSVHTFRLVSAHGAAREVPLEVEVGRGLPGLGREAAHRRAEPTSIAATCVRQSKPASTPEWELGVQLIP</sequence>
<protein>
    <submittedName>
        <fullName evidence="1">Uncharacterized protein</fullName>
    </submittedName>
</protein>
<comment type="caution">
    <text evidence="1">The sequence shown here is derived from an EMBL/GenBank/DDBJ whole genome shotgun (WGS) entry which is preliminary data.</text>
</comment>
<evidence type="ECO:0000313" key="1">
    <source>
        <dbReference type="EMBL" id="MFB9574318.1"/>
    </source>
</evidence>
<accession>A0ABV5R907</accession>